<keyword evidence="2" id="KW-1185">Reference proteome</keyword>
<dbReference type="STRING" id="490622.A0A395N6Y5"/>
<dbReference type="AlphaFoldDB" id="A0A395N6Y5"/>
<evidence type="ECO:0000313" key="2">
    <source>
        <dbReference type="Proteomes" id="UP000266272"/>
    </source>
</evidence>
<dbReference type="EMBL" id="PXOA01001218">
    <property type="protein sequence ID" value="RFU71799.1"/>
    <property type="molecule type" value="Genomic_DNA"/>
</dbReference>
<accession>A0A395N6Y5</accession>
<organism evidence="1 2">
    <name type="scientific">Trichoderma arundinaceum</name>
    <dbReference type="NCBI Taxonomy" id="490622"/>
    <lineage>
        <taxon>Eukaryota</taxon>
        <taxon>Fungi</taxon>
        <taxon>Dikarya</taxon>
        <taxon>Ascomycota</taxon>
        <taxon>Pezizomycotina</taxon>
        <taxon>Sordariomycetes</taxon>
        <taxon>Hypocreomycetidae</taxon>
        <taxon>Hypocreales</taxon>
        <taxon>Hypocreaceae</taxon>
        <taxon>Trichoderma</taxon>
    </lineage>
</organism>
<evidence type="ECO:0000313" key="1">
    <source>
        <dbReference type="EMBL" id="RFU71799.1"/>
    </source>
</evidence>
<dbReference type="InterPro" id="IPR036704">
    <property type="entry name" value="RraA/RraA-like_sf"/>
</dbReference>
<proteinExistence type="predicted"/>
<protein>
    <recommendedName>
        <fullName evidence="3">RraA family protein</fullName>
    </recommendedName>
</protein>
<gene>
    <name evidence="1" type="ORF">TARUN_10462</name>
</gene>
<name>A0A395N6Y5_TRIAR</name>
<dbReference type="Gene3D" id="3.50.30.40">
    <property type="entry name" value="Ribonuclease E inhibitor RraA/RraA-like"/>
    <property type="match status" value="1"/>
</dbReference>
<reference evidence="1 2" key="1">
    <citation type="journal article" date="2018" name="PLoS Pathog.">
        <title>Evolution of structural diversity of trichothecenes, a family of toxins produced by plant pathogenic and entomopathogenic fungi.</title>
        <authorList>
            <person name="Proctor R.H."/>
            <person name="McCormick S.P."/>
            <person name="Kim H.S."/>
            <person name="Cardoza R.E."/>
            <person name="Stanley A.M."/>
            <person name="Lindo L."/>
            <person name="Kelly A."/>
            <person name="Brown D.W."/>
            <person name="Lee T."/>
            <person name="Vaughan M.M."/>
            <person name="Alexander N.J."/>
            <person name="Busman M."/>
            <person name="Gutierrez S."/>
        </authorList>
    </citation>
    <scope>NUCLEOTIDE SEQUENCE [LARGE SCALE GENOMIC DNA]</scope>
    <source>
        <strain evidence="1 2">IBT 40837</strain>
    </source>
</reference>
<evidence type="ECO:0008006" key="3">
    <source>
        <dbReference type="Google" id="ProtNLM"/>
    </source>
</evidence>
<dbReference type="Proteomes" id="UP000266272">
    <property type="component" value="Unassembled WGS sequence"/>
</dbReference>
<comment type="caution">
    <text evidence="1">The sequence shown here is derived from an EMBL/GenBank/DDBJ whole genome shotgun (WGS) entry which is preliminary data.</text>
</comment>
<dbReference type="OrthoDB" id="1476984at2759"/>
<dbReference type="SUPFAM" id="SSF89562">
    <property type="entry name" value="RraA-like"/>
    <property type="match status" value="1"/>
</dbReference>
<feature type="non-terminal residue" evidence="1">
    <location>
        <position position="1"/>
    </location>
</feature>
<sequence length="92" mass="9775">LQIWGYGTSTVGSGGGSVPWATQVTIEVNGVRISPGDVAFSDPVNGVVIIPRDKIDQVLELLPRLVAADVKVKEDVLKGMSVYDAFKLHRGA</sequence>